<feature type="transmembrane region" description="Helical" evidence="10">
    <location>
        <begin position="330"/>
        <end position="352"/>
    </location>
</feature>
<dbReference type="InterPro" id="IPR008250">
    <property type="entry name" value="ATPase_P-typ_transduc_dom_A_sf"/>
</dbReference>
<feature type="transmembrane region" description="Helical" evidence="10">
    <location>
        <begin position="132"/>
        <end position="153"/>
    </location>
</feature>
<keyword evidence="8" id="KW-0408">Iron</keyword>
<keyword evidence="4" id="KW-0479">Metal-binding</keyword>
<keyword evidence="3 10" id="KW-0812">Transmembrane</keyword>
<dbReference type="Gene3D" id="3.40.50.1000">
    <property type="entry name" value="HAD superfamily/HAD-like"/>
    <property type="match status" value="1"/>
</dbReference>
<keyword evidence="6" id="KW-0067">ATP-binding</keyword>
<dbReference type="InterPro" id="IPR059000">
    <property type="entry name" value="ATPase_P-type_domA"/>
</dbReference>
<dbReference type="InterPro" id="IPR023214">
    <property type="entry name" value="HAD_sf"/>
</dbReference>
<dbReference type="Pfam" id="PF00689">
    <property type="entry name" value="Cation_ATPase_C"/>
    <property type="match status" value="1"/>
</dbReference>
<dbReference type="SUPFAM" id="SSF81665">
    <property type="entry name" value="Calcium ATPase, transmembrane domain M"/>
    <property type="match status" value="1"/>
</dbReference>
<dbReference type="GO" id="GO:0016705">
    <property type="term" value="F:oxidoreductase activity, acting on paired donors, with incorporation or reduction of molecular oxygen"/>
    <property type="evidence" value="ECO:0007669"/>
    <property type="project" value="InterPro"/>
</dbReference>
<dbReference type="GO" id="GO:0005391">
    <property type="term" value="F:P-type sodium:potassium-exchanging transporter activity"/>
    <property type="evidence" value="ECO:0007669"/>
    <property type="project" value="TreeGrafter"/>
</dbReference>
<sequence length="1552" mass="174303">MARDKEARKSLALVRTRTMERAQGNAVPIEYRTLSIHVTETHRSGKLGNVPPKASSTSRWGWKGKAKKEQELASETDFFTAVDFHKLSESEVNLRFNSHESLGLSQNEAERRLHTNGPNTLEVRKPNYVKKILGYLFGGFCSILWVGVITFIICWRPPLSNPPNVTNLALAILVLFVILLQAAFSAFQDFSTARVMSSILDMIPSECHVIRDGQLVKVTASSLVVGDRVHLSLGNKVPADLRILTASNDTRFDRSVLTGESEAIEASTSFTDDNFLESKNIAFMGTHVIQGSCIGIVVLKGNDTLMGRINKLTTGRKPKTTIIQREITRFIRIIITMTVTLIMIIFIAWIAWLRPTYPDFMSVASMLVTLMGCVIAFIPEGVPVCVSLTLLMIARRMRENNILPKALSTVETLGCVNIICSDKTGTLTENKMHVTNIAFLDHESTPDEARAAIEKNGRGSNSLPQPDDDHLLLSLRQLQIAAFLCNNAKFDAESKHLPVSERKILGDATDSALLRFASQVSDTTVLSKCFERKHEIPFNSRNKWMMTVFQGTADQPQVIKTLFGQNMMDASKLTANEKDDMLVFVKGAPDVLLPHCTSYLSSTNKISPQPLTSDMIGELSRIQQAWSRRGQRVLMLCKGRYSPYLAEHNLSAAGPSSSNAAQEELRQQGLRELCILGLVGIMDPPRPEIKETIRACRGAGTRFFMVTGDFGLTAAAIAKQIGLFAGEREPHTYENIMDPSLGNKALDYHGSEKSFDDNFDQAEEGRPRFREGTSLKVIGYLLPAGSWSEVWPVLINVFLGTPLSLSSFLMVIVCCFTDALPCTALVMEQEEFDLLSLKPRNSKKEHLITLKIYSQSYFFIGSMMTFFCNMFFFLYLKEYTGLGFSDLVFTFGNISEESLKNLKPGITMEDFTGYYVNTGQCVCFVTLVILQWGNILSVRNRRLSTLQADPFRKQRRNLWLFLGIFASFLVAVLVTEAPGIQEVMLTNSVPIKYWLLPLPCAVFVIMADEIRKLIVRVFPRSIIAKAACKMTSTTAVSPSSAPMLAALTRVLAQILTRSNISKTLGVYILYLLIKYRKTAYGVRPRSDITGPWSVPLLGNIYQFAILPRNQILQRQVRTHEQFGKVFTMTAPGVGRFINISSPDDIDHMLRINFWAYEKGPFLKNKLKPLVGEGIFGADGQHWKWQRKLASHIFNVKAFRNYTSDVFCEEGDLVLNYLGTKADSGEVVDLQELFYKYTLDSFGEIAFGQSFGCLSKPGDEVPFAAAFDRLNHALSERLVSPLSGLKEWMHGTAGQVDRDVEIVNKFAYDVIRKRRQETDRKDRKDLMQLFMDTEGEDGEPLSDEMLKDTLNNFILAGRDTTAQALSWMFYLLHRSSADHSMVKKLMEETDRELQGGYPTYESTKLQKYAESCLYEALRLYPSVPKNFKTCVEDDVLPSGVKVYKGERIGWSSWAMGRDEDIWGPDAKKYKPDRWLSGEKPSPAKFVAFHLGPRTCLGQNFATIEAITLMSMMVQKFTFELVDPDLEPAYYPSLTLPMQHGLPVRVKRRTDITA</sequence>
<dbReference type="Proteomes" id="UP000717515">
    <property type="component" value="Unassembled WGS sequence"/>
</dbReference>
<dbReference type="EMBL" id="JAIFTL010000071">
    <property type="protein sequence ID" value="KAG9324293.1"/>
    <property type="molecule type" value="Genomic_DNA"/>
</dbReference>
<dbReference type="NCBIfam" id="TIGR01494">
    <property type="entry name" value="ATPase_P-type"/>
    <property type="match status" value="1"/>
</dbReference>
<dbReference type="InterPro" id="IPR017972">
    <property type="entry name" value="Cyt_P450_CS"/>
</dbReference>
<dbReference type="PANTHER" id="PTHR43294">
    <property type="entry name" value="SODIUM/POTASSIUM-TRANSPORTING ATPASE SUBUNIT ALPHA"/>
    <property type="match status" value="1"/>
</dbReference>
<gene>
    <name evidence="12" type="ORF">KVV02_004582</name>
</gene>
<dbReference type="InterPro" id="IPR036396">
    <property type="entry name" value="Cyt_P450_sf"/>
</dbReference>
<feature type="transmembrane region" description="Helical" evidence="10">
    <location>
        <begin position="848"/>
        <end position="876"/>
    </location>
</feature>
<comment type="subcellular location">
    <subcellularLocation>
        <location evidence="1">Cell membrane</location>
        <topology evidence="1">Multi-pass membrane protein</topology>
    </subcellularLocation>
</comment>
<evidence type="ECO:0000256" key="3">
    <source>
        <dbReference type="ARBA" id="ARBA00022692"/>
    </source>
</evidence>
<dbReference type="InterPro" id="IPR004014">
    <property type="entry name" value="ATPase_P-typ_cation-transptr_N"/>
</dbReference>
<dbReference type="GO" id="GO:0020037">
    <property type="term" value="F:heme binding"/>
    <property type="evidence" value="ECO:0007669"/>
    <property type="project" value="InterPro"/>
</dbReference>
<evidence type="ECO:0000256" key="6">
    <source>
        <dbReference type="ARBA" id="ARBA00022840"/>
    </source>
</evidence>
<dbReference type="InterPro" id="IPR006068">
    <property type="entry name" value="ATPase_P-typ_cation-transptr_C"/>
</dbReference>
<dbReference type="Pfam" id="PF00690">
    <property type="entry name" value="Cation_ATPase_N"/>
    <property type="match status" value="1"/>
</dbReference>
<dbReference type="SUPFAM" id="SSF48264">
    <property type="entry name" value="Cytochrome P450"/>
    <property type="match status" value="1"/>
</dbReference>
<dbReference type="GO" id="GO:0016887">
    <property type="term" value="F:ATP hydrolysis activity"/>
    <property type="evidence" value="ECO:0007669"/>
    <property type="project" value="InterPro"/>
</dbReference>
<dbReference type="Gene3D" id="1.20.1110.10">
    <property type="entry name" value="Calcium-transporting ATPase, transmembrane domain"/>
    <property type="match status" value="2"/>
</dbReference>
<dbReference type="GO" id="GO:0005886">
    <property type="term" value="C:plasma membrane"/>
    <property type="evidence" value="ECO:0007669"/>
    <property type="project" value="UniProtKB-SubCell"/>
</dbReference>
<dbReference type="SUPFAM" id="SSF81653">
    <property type="entry name" value="Calcium ATPase, transduction domain A"/>
    <property type="match status" value="1"/>
</dbReference>
<keyword evidence="5" id="KW-0547">Nucleotide-binding</keyword>
<dbReference type="Pfam" id="PF00122">
    <property type="entry name" value="E1-E2_ATPase"/>
    <property type="match status" value="1"/>
</dbReference>
<dbReference type="InterPro" id="IPR018303">
    <property type="entry name" value="ATPase_P-typ_P_site"/>
</dbReference>
<accession>A0A9P8CXF4</accession>
<dbReference type="Pfam" id="PF00067">
    <property type="entry name" value="p450"/>
    <property type="match status" value="1"/>
</dbReference>
<protein>
    <recommendedName>
        <fullName evidence="11">Cation-transporting P-type ATPase N-terminal domain-containing protein</fullName>
    </recommendedName>
</protein>
<proteinExistence type="predicted"/>
<evidence type="ECO:0000256" key="7">
    <source>
        <dbReference type="ARBA" id="ARBA00022989"/>
    </source>
</evidence>
<dbReference type="GO" id="GO:0036376">
    <property type="term" value="P:sodium ion export across plasma membrane"/>
    <property type="evidence" value="ECO:0007669"/>
    <property type="project" value="TreeGrafter"/>
</dbReference>
<feature type="transmembrane region" description="Helical" evidence="10">
    <location>
        <begin position="364"/>
        <end position="393"/>
    </location>
</feature>
<comment type="caution">
    <text evidence="12">The sequence shown here is derived from an EMBL/GenBank/DDBJ whole genome shotgun (WGS) entry which is preliminary data.</text>
</comment>
<feature type="transmembrane region" description="Helical" evidence="10">
    <location>
        <begin position="958"/>
        <end position="979"/>
    </location>
</feature>
<dbReference type="Gene3D" id="2.70.150.10">
    <property type="entry name" value="Calcium-transporting ATPase, cytoplasmic transduction domain A"/>
    <property type="match status" value="1"/>
</dbReference>
<dbReference type="Gene3D" id="1.10.630.10">
    <property type="entry name" value="Cytochrome P450"/>
    <property type="match status" value="1"/>
</dbReference>
<evidence type="ECO:0000256" key="8">
    <source>
        <dbReference type="ARBA" id="ARBA00023004"/>
    </source>
</evidence>
<keyword evidence="2" id="KW-1003">Cell membrane</keyword>
<dbReference type="PROSITE" id="PS00154">
    <property type="entry name" value="ATPASE_E1_E2"/>
    <property type="match status" value="1"/>
</dbReference>
<dbReference type="Gene3D" id="3.40.1110.10">
    <property type="entry name" value="Calcium-transporting ATPase, cytoplasmic domain N"/>
    <property type="match status" value="1"/>
</dbReference>
<evidence type="ECO:0000256" key="9">
    <source>
        <dbReference type="ARBA" id="ARBA00023136"/>
    </source>
</evidence>
<dbReference type="PRINTS" id="PR00119">
    <property type="entry name" value="CATATPASE"/>
</dbReference>
<feature type="transmembrane region" description="Helical" evidence="10">
    <location>
        <begin position="914"/>
        <end position="937"/>
    </location>
</feature>
<feature type="transmembrane region" description="Helical" evidence="10">
    <location>
        <begin position="165"/>
        <end position="187"/>
    </location>
</feature>
<dbReference type="SUPFAM" id="SSF56784">
    <property type="entry name" value="HAD-like"/>
    <property type="match status" value="1"/>
</dbReference>
<dbReference type="GO" id="GO:0006883">
    <property type="term" value="P:intracellular sodium ion homeostasis"/>
    <property type="evidence" value="ECO:0007669"/>
    <property type="project" value="TreeGrafter"/>
</dbReference>
<dbReference type="PANTHER" id="PTHR43294:SF21">
    <property type="entry name" value="CATION TRANSPORTING ATPASE"/>
    <property type="match status" value="1"/>
</dbReference>
<evidence type="ECO:0000259" key="11">
    <source>
        <dbReference type="SMART" id="SM00831"/>
    </source>
</evidence>
<reference evidence="12" key="1">
    <citation type="submission" date="2021-07" db="EMBL/GenBank/DDBJ databases">
        <title>Draft genome of Mortierella alpina, strain LL118, isolated from an aspen leaf litter sample.</title>
        <authorList>
            <person name="Yang S."/>
            <person name="Vinatzer B.A."/>
        </authorList>
    </citation>
    <scope>NUCLEOTIDE SEQUENCE</scope>
    <source>
        <strain evidence="12">LL118</strain>
    </source>
</reference>
<dbReference type="Pfam" id="PF13246">
    <property type="entry name" value="Cation_ATPase"/>
    <property type="match status" value="1"/>
</dbReference>
<dbReference type="GO" id="GO:0030007">
    <property type="term" value="P:intracellular potassium ion homeostasis"/>
    <property type="evidence" value="ECO:0007669"/>
    <property type="project" value="TreeGrafter"/>
</dbReference>
<dbReference type="PROSITE" id="PS00086">
    <property type="entry name" value="CYTOCHROME_P450"/>
    <property type="match status" value="1"/>
</dbReference>
<dbReference type="SMART" id="SM00831">
    <property type="entry name" value="Cation_ATPase_N"/>
    <property type="match status" value="1"/>
</dbReference>
<evidence type="ECO:0000256" key="1">
    <source>
        <dbReference type="ARBA" id="ARBA00004651"/>
    </source>
</evidence>
<evidence type="ECO:0000256" key="2">
    <source>
        <dbReference type="ARBA" id="ARBA00022475"/>
    </source>
</evidence>
<name>A0A9P8CXF4_MORAP</name>
<evidence type="ECO:0000313" key="12">
    <source>
        <dbReference type="EMBL" id="KAG9324293.1"/>
    </source>
</evidence>
<dbReference type="InterPro" id="IPR001128">
    <property type="entry name" value="Cyt_P450"/>
</dbReference>
<dbReference type="GO" id="GO:0004497">
    <property type="term" value="F:monooxygenase activity"/>
    <property type="evidence" value="ECO:0007669"/>
    <property type="project" value="InterPro"/>
</dbReference>
<dbReference type="SUPFAM" id="SSF81660">
    <property type="entry name" value="Metal cation-transporting ATPase, ATP-binding domain N"/>
    <property type="match status" value="1"/>
</dbReference>
<keyword evidence="7 10" id="KW-1133">Transmembrane helix</keyword>
<dbReference type="InterPro" id="IPR001757">
    <property type="entry name" value="P_typ_ATPase"/>
</dbReference>
<dbReference type="GO" id="GO:0005506">
    <property type="term" value="F:iron ion binding"/>
    <property type="evidence" value="ECO:0007669"/>
    <property type="project" value="InterPro"/>
</dbReference>
<keyword evidence="9 10" id="KW-0472">Membrane</keyword>
<dbReference type="InterPro" id="IPR036412">
    <property type="entry name" value="HAD-like_sf"/>
</dbReference>
<dbReference type="GO" id="GO:1902600">
    <property type="term" value="P:proton transmembrane transport"/>
    <property type="evidence" value="ECO:0007669"/>
    <property type="project" value="TreeGrafter"/>
</dbReference>
<dbReference type="InterPro" id="IPR023298">
    <property type="entry name" value="ATPase_P-typ_TM_dom_sf"/>
</dbReference>
<dbReference type="GO" id="GO:0005524">
    <property type="term" value="F:ATP binding"/>
    <property type="evidence" value="ECO:0007669"/>
    <property type="project" value="UniProtKB-KW"/>
</dbReference>
<evidence type="ECO:0000313" key="13">
    <source>
        <dbReference type="Proteomes" id="UP000717515"/>
    </source>
</evidence>
<evidence type="ECO:0000256" key="10">
    <source>
        <dbReference type="SAM" id="Phobius"/>
    </source>
</evidence>
<organism evidence="12 13">
    <name type="scientific">Mortierella alpina</name>
    <name type="common">Oleaginous fungus</name>
    <name type="synonym">Mortierella renispora</name>
    <dbReference type="NCBI Taxonomy" id="64518"/>
    <lineage>
        <taxon>Eukaryota</taxon>
        <taxon>Fungi</taxon>
        <taxon>Fungi incertae sedis</taxon>
        <taxon>Mucoromycota</taxon>
        <taxon>Mortierellomycotina</taxon>
        <taxon>Mortierellomycetes</taxon>
        <taxon>Mortierellales</taxon>
        <taxon>Mortierellaceae</taxon>
        <taxon>Mortierella</taxon>
    </lineage>
</organism>
<dbReference type="InterPro" id="IPR050510">
    <property type="entry name" value="Cation_transp_ATPase_P-type"/>
</dbReference>
<evidence type="ECO:0000256" key="4">
    <source>
        <dbReference type="ARBA" id="ARBA00022723"/>
    </source>
</evidence>
<dbReference type="InterPro" id="IPR023299">
    <property type="entry name" value="ATPase_P-typ_cyto_dom_N"/>
</dbReference>
<dbReference type="GO" id="GO:1990573">
    <property type="term" value="P:potassium ion import across plasma membrane"/>
    <property type="evidence" value="ECO:0007669"/>
    <property type="project" value="TreeGrafter"/>
</dbReference>
<feature type="domain" description="Cation-transporting P-type ATPase N-terminal" evidence="11">
    <location>
        <begin position="83"/>
        <end position="156"/>
    </location>
</feature>
<dbReference type="PRINTS" id="PR00121">
    <property type="entry name" value="NAKATPASE"/>
</dbReference>
<evidence type="ECO:0000256" key="5">
    <source>
        <dbReference type="ARBA" id="ARBA00022741"/>
    </source>
</evidence>